<dbReference type="Gene3D" id="3.10.290.10">
    <property type="entry name" value="RNA-binding S4 domain"/>
    <property type="match status" value="1"/>
</dbReference>
<reference evidence="6 7" key="1">
    <citation type="journal article" date="2015" name="Nature">
        <title>rRNA introns, odd ribosomes, and small enigmatic genomes across a large radiation of phyla.</title>
        <authorList>
            <person name="Brown C.T."/>
            <person name="Hug L.A."/>
            <person name="Thomas B.C."/>
            <person name="Sharon I."/>
            <person name="Castelle C.J."/>
            <person name="Singh A."/>
            <person name="Wilkins M.J."/>
            <person name="Williams K.H."/>
            <person name="Banfield J.F."/>
        </authorList>
    </citation>
    <scope>NUCLEOTIDE SEQUENCE [LARGE SCALE GENOMIC DNA]</scope>
</reference>
<dbReference type="PANTHER" id="PTHR47683:SF2">
    <property type="entry name" value="RNA-BINDING S4 DOMAIN-CONTAINING PROTEIN"/>
    <property type="match status" value="1"/>
</dbReference>
<dbReference type="InterPro" id="IPR050343">
    <property type="entry name" value="RsuA_PseudoU_synthase"/>
</dbReference>
<dbReference type="EC" id="5.4.99.-" evidence="4"/>
<evidence type="ECO:0000256" key="2">
    <source>
        <dbReference type="ARBA" id="ARBA00023235"/>
    </source>
</evidence>
<organism evidence="6 7">
    <name type="scientific">Candidatus Wolfebacteria bacterium GW2011_GWC2_39_22</name>
    <dbReference type="NCBI Taxonomy" id="1619013"/>
    <lineage>
        <taxon>Bacteria</taxon>
        <taxon>Candidatus Wolfeibacteriota</taxon>
    </lineage>
</organism>
<sequence>MLRYMESIEYPIRINKYLALKQIASRREADRLIQDKQIRINGKVAIVGDKVQKGDSVEVGSGAKALAKKRIYLAFCKPEGIVTHSPERGQRSIADIFDFGERIFPIGRLDKDSRGLIILTNDGRITDKLLNPDSGHEKEYIIRVDKTVNPEFIDAMRKGVKLDDGYVTKKCVVESTGAKQFRIILKEGKKRQIRRMCEALGYEVTDLLRIRIMDVRLRDLRAGEFRQLKGAELQTFLQGIGMKE</sequence>
<dbReference type="SMART" id="SM00363">
    <property type="entry name" value="S4"/>
    <property type="match status" value="1"/>
</dbReference>
<proteinExistence type="inferred from homology"/>
<dbReference type="EMBL" id="LBWR01000001">
    <property type="protein sequence ID" value="KKR12650.1"/>
    <property type="molecule type" value="Genomic_DNA"/>
</dbReference>
<dbReference type="PANTHER" id="PTHR47683">
    <property type="entry name" value="PSEUDOURIDINE SYNTHASE FAMILY PROTEIN-RELATED"/>
    <property type="match status" value="1"/>
</dbReference>
<dbReference type="PROSITE" id="PS01149">
    <property type="entry name" value="PSI_RSU"/>
    <property type="match status" value="1"/>
</dbReference>
<dbReference type="InterPro" id="IPR020103">
    <property type="entry name" value="PsdUridine_synth_cat_dom_sf"/>
</dbReference>
<dbReference type="NCBIfam" id="TIGR00093">
    <property type="entry name" value="pseudouridine synthase"/>
    <property type="match status" value="1"/>
</dbReference>
<evidence type="ECO:0000256" key="1">
    <source>
        <dbReference type="ARBA" id="ARBA00008348"/>
    </source>
</evidence>
<dbReference type="InterPro" id="IPR002942">
    <property type="entry name" value="S4_RNA-bd"/>
</dbReference>
<dbReference type="InterPro" id="IPR000748">
    <property type="entry name" value="PsdUridine_synth_RsuA/RluB/E/F"/>
</dbReference>
<dbReference type="InterPro" id="IPR036986">
    <property type="entry name" value="S4_RNA-bd_sf"/>
</dbReference>
<dbReference type="AlphaFoldDB" id="A0A0G0QQK0"/>
<dbReference type="GO" id="GO:0003723">
    <property type="term" value="F:RNA binding"/>
    <property type="evidence" value="ECO:0007669"/>
    <property type="project" value="UniProtKB-KW"/>
</dbReference>
<dbReference type="CDD" id="cd00165">
    <property type="entry name" value="S4"/>
    <property type="match status" value="1"/>
</dbReference>
<name>A0A0G0QQK0_9BACT</name>
<feature type="domain" description="RNA-binding S4" evidence="5">
    <location>
        <begin position="12"/>
        <end position="71"/>
    </location>
</feature>
<dbReference type="Pfam" id="PF01479">
    <property type="entry name" value="S4"/>
    <property type="match status" value="1"/>
</dbReference>
<keyword evidence="3" id="KW-0694">RNA-binding</keyword>
<dbReference type="SUPFAM" id="SSF55120">
    <property type="entry name" value="Pseudouridine synthase"/>
    <property type="match status" value="1"/>
</dbReference>
<evidence type="ECO:0000256" key="4">
    <source>
        <dbReference type="RuleBase" id="RU003887"/>
    </source>
</evidence>
<dbReference type="Pfam" id="PF00849">
    <property type="entry name" value="PseudoU_synth_2"/>
    <property type="match status" value="1"/>
</dbReference>
<dbReference type="GO" id="GO:0120159">
    <property type="term" value="F:rRNA pseudouridine synthase activity"/>
    <property type="evidence" value="ECO:0007669"/>
    <property type="project" value="UniProtKB-ARBA"/>
</dbReference>
<dbReference type="InterPro" id="IPR020094">
    <property type="entry name" value="TruA/RsuA/RluB/E/F_N"/>
</dbReference>
<dbReference type="SUPFAM" id="SSF55174">
    <property type="entry name" value="Alpha-L RNA-binding motif"/>
    <property type="match status" value="1"/>
</dbReference>
<accession>A0A0G0QQK0</accession>
<dbReference type="InterPro" id="IPR018496">
    <property type="entry name" value="PsdUridine_synth_RsuA/RluB_CS"/>
</dbReference>
<evidence type="ECO:0000313" key="7">
    <source>
        <dbReference type="Proteomes" id="UP000034665"/>
    </source>
</evidence>
<protein>
    <recommendedName>
        <fullName evidence="4">Pseudouridine synthase</fullName>
        <ecNumber evidence="4">5.4.99.-</ecNumber>
    </recommendedName>
</protein>
<comment type="caution">
    <text evidence="6">The sequence shown here is derived from an EMBL/GenBank/DDBJ whole genome shotgun (WGS) entry which is preliminary data.</text>
</comment>
<dbReference type="Gene3D" id="3.30.70.580">
    <property type="entry name" value="Pseudouridine synthase I, catalytic domain, N-terminal subdomain"/>
    <property type="match status" value="1"/>
</dbReference>
<dbReference type="Gene3D" id="3.30.70.1560">
    <property type="entry name" value="Alpha-L RNA-binding motif"/>
    <property type="match status" value="1"/>
</dbReference>
<dbReference type="STRING" id="1619013.UT41_C0001G0194"/>
<keyword evidence="2 4" id="KW-0413">Isomerase</keyword>
<comment type="similarity">
    <text evidence="1 4">Belongs to the pseudouridine synthase RsuA family.</text>
</comment>
<dbReference type="InterPro" id="IPR006145">
    <property type="entry name" value="PsdUridine_synth_RsuA/RluA"/>
</dbReference>
<evidence type="ECO:0000313" key="6">
    <source>
        <dbReference type="EMBL" id="KKR12650.1"/>
    </source>
</evidence>
<dbReference type="Proteomes" id="UP000034665">
    <property type="component" value="Unassembled WGS sequence"/>
</dbReference>
<dbReference type="PATRIC" id="fig|1619013.3.peg.200"/>
<evidence type="ECO:0000259" key="5">
    <source>
        <dbReference type="SMART" id="SM00363"/>
    </source>
</evidence>
<gene>
    <name evidence="6" type="ORF">UT41_C0001G0194</name>
</gene>
<evidence type="ECO:0000256" key="3">
    <source>
        <dbReference type="PROSITE-ProRule" id="PRU00182"/>
    </source>
</evidence>
<dbReference type="InterPro" id="IPR042092">
    <property type="entry name" value="PsdUridine_s_RsuA/RluB/E/F_cat"/>
</dbReference>
<dbReference type="GO" id="GO:0000455">
    <property type="term" value="P:enzyme-directed rRNA pseudouridine synthesis"/>
    <property type="evidence" value="ECO:0007669"/>
    <property type="project" value="UniProtKB-ARBA"/>
</dbReference>
<dbReference type="PROSITE" id="PS50889">
    <property type="entry name" value="S4"/>
    <property type="match status" value="1"/>
</dbReference>